<dbReference type="PROSITE" id="PS01227">
    <property type="entry name" value="UPF0012"/>
    <property type="match status" value="1"/>
</dbReference>
<dbReference type="InterPro" id="IPR036526">
    <property type="entry name" value="C-N_Hydrolase_sf"/>
</dbReference>
<accession>A0A2K8KYJ5</accession>
<reference evidence="4 5" key="1">
    <citation type="submission" date="2016-12" db="EMBL/GenBank/DDBJ databases">
        <title>Isolation and genomic insights into novel planktonic Zetaproteobacteria from stratified waters of the Chesapeake Bay.</title>
        <authorList>
            <person name="McAllister S.M."/>
            <person name="Kato S."/>
            <person name="Chan C.S."/>
            <person name="Chiu B.K."/>
            <person name="Field E.K."/>
        </authorList>
    </citation>
    <scope>NUCLEOTIDE SEQUENCE [LARGE SCALE GENOMIC DNA]</scope>
    <source>
        <strain evidence="4 5">CP-5</strain>
    </source>
</reference>
<dbReference type="Pfam" id="PF00795">
    <property type="entry name" value="CN_hydrolase"/>
    <property type="match status" value="1"/>
</dbReference>
<dbReference type="EMBL" id="CP018799">
    <property type="protein sequence ID" value="ATX79993.1"/>
    <property type="molecule type" value="Genomic_DNA"/>
</dbReference>
<organism evidence="4 5">
    <name type="scientific">Mariprofundus aestuarium</name>
    <dbReference type="NCBI Taxonomy" id="1921086"/>
    <lineage>
        <taxon>Bacteria</taxon>
        <taxon>Pseudomonadati</taxon>
        <taxon>Pseudomonadota</taxon>
        <taxon>Candidatius Mariprofundia</taxon>
        <taxon>Mariprofundales</taxon>
        <taxon>Mariprofundaceae</taxon>
        <taxon>Mariprofundus</taxon>
    </lineage>
</organism>
<gene>
    <name evidence="4" type="ORF">Ga0123461_1580</name>
</gene>
<dbReference type="GO" id="GO:0016811">
    <property type="term" value="F:hydrolase activity, acting on carbon-nitrogen (but not peptide) bonds, in linear amides"/>
    <property type="evidence" value="ECO:0007669"/>
    <property type="project" value="InterPro"/>
</dbReference>
<comment type="similarity">
    <text evidence="1">Belongs to the carbon-nitrogen hydrolase superfamily. NIT1/NIT2 family.</text>
</comment>
<protein>
    <submittedName>
        <fullName evidence="4">Nitrilase</fullName>
        <ecNumber evidence="4">3.5.5.1</ecNumber>
    </submittedName>
</protein>
<dbReference type="InterPro" id="IPR003010">
    <property type="entry name" value="C-N_Hydrolase"/>
</dbReference>
<evidence type="ECO:0000259" key="3">
    <source>
        <dbReference type="PROSITE" id="PS50263"/>
    </source>
</evidence>
<dbReference type="SUPFAM" id="SSF56317">
    <property type="entry name" value="Carbon-nitrogen hydrolase"/>
    <property type="match status" value="1"/>
</dbReference>
<dbReference type="EC" id="3.5.5.1" evidence="4"/>
<feature type="domain" description="CN hydrolase" evidence="3">
    <location>
        <begin position="5"/>
        <end position="251"/>
    </location>
</feature>
<dbReference type="PANTHER" id="PTHR23088">
    <property type="entry name" value="NITRILASE-RELATED"/>
    <property type="match status" value="1"/>
</dbReference>
<dbReference type="AlphaFoldDB" id="A0A2K8KYJ5"/>
<keyword evidence="2 4" id="KW-0378">Hydrolase</keyword>
<evidence type="ECO:0000313" key="4">
    <source>
        <dbReference type="EMBL" id="ATX79993.1"/>
    </source>
</evidence>
<dbReference type="CDD" id="cd07572">
    <property type="entry name" value="nit"/>
    <property type="match status" value="1"/>
</dbReference>
<dbReference type="InterPro" id="IPR001110">
    <property type="entry name" value="UPF0012_CS"/>
</dbReference>
<keyword evidence="5" id="KW-1185">Reference proteome</keyword>
<dbReference type="InterPro" id="IPR045254">
    <property type="entry name" value="Nit1/2_C-N_Hydrolase"/>
</dbReference>
<dbReference type="Gene3D" id="3.60.110.10">
    <property type="entry name" value="Carbon-nitrogen hydrolase"/>
    <property type="match status" value="1"/>
</dbReference>
<dbReference type="Proteomes" id="UP000231701">
    <property type="component" value="Chromosome"/>
</dbReference>
<evidence type="ECO:0000256" key="2">
    <source>
        <dbReference type="ARBA" id="ARBA00022801"/>
    </source>
</evidence>
<dbReference type="PANTHER" id="PTHR23088:SF27">
    <property type="entry name" value="DEAMINATED GLUTATHIONE AMIDASE"/>
    <property type="match status" value="1"/>
</dbReference>
<dbReference type="GO" id="GO:0000257">
    <property type="term" value="F:nitrilase activity"/>
    <property type="evidence" value="ECO:0007669"/>
    <property type="project" value="UniProtKB-EC"/>
</dbReference>
<dbReference type="PROSITE" id="PS50263">
    <property type="entry name" value="CN_HYDROLASE"/>
    <property type="match status" value="1"/>
</dbReference>
<sequence>MSDSMRVAAIQLNSVRDVSKNLMKVGELLAEAAGEGVELAVLPENFAHMGGDEQEKREAAEDEQNSPILRFLSDQAVKHDMAIIGGSLLLKGNHGLLRNSSPVFNASGKLLAVYDKIHLFDMDYLGQSYHESGLIEPGSQPLTIDLDAWRIGLSICYDLRFPELYRLHARAGCRILCNVAAFTAVTGSAHWEPLLRARAIENQCYLIASAQFGKHADGRETWGHSMVIDPWGEIVAELPEGEGVIIADLSMEKLNRIRKSMPVLQHRRV</sequence>
<evidence type="ECO:0000256" key="1">
    <source>
        <dbReference type="ARBA" id="ARBA00010613"/>
    </source>
</evidence>
<name>A0A2K8KYJ5_MARES</name>
<dbReference type="KEGG" id="maes:Ga0123461_1580"/>
<dbReference type="RefSeq" id="WP_198507029.1">
    <property type="nucleotide sequence ID" value="NZ_CP018799.1"/>
</dbReference>
<evidence type="ECO:0000313" key="5">
    <source>
        <dbReference type="Proteomes" id="UP000231701"/>
    </source>
</evidence>
<proteinExistence type="inferred from homology"/>